<name>A0A0B6XVF4_9EUPU</name>
<proteinExistence type="predicted"/>
<organism evidence="2">
    <name type="scientific">Arion vulgaris</name>
    <dbReference type="NCBI Taxonomy" id="1028688"/>
    <lineage>
        <taxon>Eukaryota</taxon>
        <taxon>Metazoa</taxon>
        <taxon>Spiralia</taxon>
        <taxon>Lophotrochozoa</taxon>
        <taxon>Mollusca</taxon>
        <taxon>Gastropoda</taxon>
        <taxon>Heterobranchia</taxon>
        <taxon>Euthyneura</taxon>
        <taxon>Panpulmonata</taxon>
        <taxon>Eupulmonata</taxon>
        <taxon>Stylommatophora</taxon>
        <taxon>Helicina</taxon>
        <taxon>Arionoidea</taxon>
        <taxon>Arionidae</taxon>
        <taxon>Arion</taxon>
    </lineage>
</organism>
<dbReference type="SUPFAM" id="SSF50978">
    <property type="entry name" value="WD40 repeat-like"/>
    <property type="match status" value="1"/>
</dbReference>
<dbReference type="PANTHER" id="PTHR19879">
    <property type="entry name" value="TRANSCRIPTION INITIATION FACTOR TFIID"/>
    <property type="match status" value="1"/>
</dbReference>
<dbReference type="PROSITE" id="PS50294">
    <property type="entry name" value="WD_REPEATS_REGION"/>
    <property type="match status" value="1"/>
</dbReference>
<gene>
    <name evidence="2" type="primary">ORF1486</name>
</gene>
<accession>A0A0B6XVF4</accession>
<evidence type="ECO:0000256" key="1">
    <source>
        <dbReference type="PROSITE-ProRule" id="PRU00221"/>
    </source>
</evidence>
<dbReference type="SMART" id="SM00320">
    <property type="entry name" value="WD40"/>
    <property type="match status" value="1"/>
</dbReference>
<dbReference type="InterPro" id="IPR015943">
    <property type="entry name" value="WD40/YVTN_repeat-like_dom_sf"/>
</dbReference>
<dbReference type="PROSITE" id="PS50082">
    <property type="entry name" value="WD_REPEATS_2"/>
    <property type="match status" value="1"/>
</dbReference>
<dbReference type="EMBL" id="HACG01000626">
    <property type="protein sequence ID" value="CEK47491.1"/>
    <property type="molecule type" value="Transcribed_RNA"/>
</dbReference>
<reference evidence="2" key="1">
    <citation type="submission" date="2014-12" db="EMBL/GenBank/DDBJ databases">
        <title>Insight into the proteome of Arion vulgaris.</title>
        <authorList>
            <person name="Aradska J."/>
            <person name="Bulat T."/>
            <person name="Smidak R."/>
            <person name="Sarate P."/>
            <person name="Gangsoo J."/>
            <person name="Sialana F."/>
            <person name="Bilban M."/>
            <person name="Lubec G."/>
        </authorList>
    </citation>
    <scope>NUCLEOTIDE SEQUENCE</scope>
    <source>
        <tissue evidence="2">Skin</tissue>
    </source>
</reference>
<feature type="non-terminal residue" evidence="2">
    <location>
        <position position="69"/>
    </location>
</feature>
<dbReference type="PANTHER" id="PTHR19879:SF9">
    <property type="entry name" value="TRANSCRIPTION INITIATION FACTOR TFIID SUBUNIT 5"/>
    <property type="match status" value="1"/>
</dbReference>
<dbReference type="AlphaFoldDB" id="A0A0B6XVF4"/>
<keyword evidence="1" id="KW-0853">WD repeat</keyword>
<dbReference type="Gene3D" id="2.130.10.10">
    <property type="entry name" value="YVTN repeat-like/Quinoprotein amine dehydrogenase"/>
    <property type="match status" value="1"/>
</dbReference>
<protein>
    <submittedName>
        <fullName evidence="2">Uncharacterized protein</fullName>
    </submittedName>
</protein>
<dbReference type="InterPro" id="IPR036322">
    <property type="entry name" value="WD40_repeat_dom_sf"/>
</dbReference>
<sequence>ARIWKTVDGSCLHILKGHSKCVEVVAFSTCSVYLCTGSWDRTANLWCVQTGCHIQTFNGHGSLVQSVAF</sequence>
<dbReference type="InterPro" id="IPR001680">
    <property type="entry name" value="WD40_rpt"/>
</dbReference>
<feature type="non-terminal residue" evidence="2">
    <location>
        <position position="1"/>
    </location>
</feature>
<dbReference type="Pfam" id="PF00400">
    <property type="entry name" value="WD40"/>
    <property type="match status" value="1"/>
</dbReference>
<feature type="repeat" description="WD" evidence="1">
    <location>
        <begin position="15"/>
        <end position="56"/>
    </location>
</feature>
<evidence type="ECO:0000313" key="2">
    <source>
        <dbReference type="EMBL" id="CEK47491.1"/>
    </source>
</evidence>